<gene>
    <name evidence="2" type="ORF">TELCIR_15404</name>
</gene>
<keyword evidence="3" id="KW-1185">Reference proteome</keyword>
<keyword evidence="1" id="KW-0732">Signal</keyword>
<dbReference type="EMBL" id="KZ351384">
    <property type="protein sequence ID" value="PIO63014.1"/>
    <property type="molecule type" value="Genomic_DNA"/>
</dbReference>
<evidence type="ECO:0008006" key="4">
    <source>
        <dbReference type="Google" id="ProtNLM"/>
    </source>
</evidence>
<proteinExistence type="predicted"/>
<evidence type="ECO:0000313" key="3">
    <source>
        <dbReference type="Proteomes" id="UP000230423"/>
    </source>
</evidence>
<evidence type="ECO:0000313" key="2">
    <source>
        <dbReference type="EMBL" id="PIO63014.1"/>
    </source>
</evidence>
<sequence>MSYATVATVTFLFATCAQAQVFRLQSVGAIRSGFQPSSTEPLPKRWEQSMESFQPKFRSSPTWWSVRSQLGKKSREQD</sequence>
<feature type="signal peptide" evidence="1">
    <location>
        <begin position="1"/>
        <end position="19"/>
    </location>
</feature>
<evidence type="ECO:0000256" key="1">
    <source>
        <dbReference type="SAM" id="SignalP"/>
    </source>
</evidence>
<dbReference type="Proteomes" id="UP000230423">
    <property type="component" value="Unassembled WGS sequence"/>
</dbReference>
<reference evidence="2 3" key="1">
    <citation type="submission" date="2015-09" db="EMBL/GenBank/DDBJ databases">
        <title>Draft genome of the parasitic nematode Teladorsagia circumcincta isolate WARC Sus (inbred).</title>
        <authorList>
            <person name="Mitreva M."/>
        </authorList>
    </citation>
    <scope>NUCLEOTIDE SEQUENCE [LARGE SCALE GENOMIC DNA]</scope>
    <source>
        <strain evidence="2 3">S</strain>
    </source>
</reference>
<organism evidence="2 3">
    <name type="scientific">Teladorsagia circumcincta</name>
    <name type="common">Brown stomach worm</name>
    <name type="synonym">Ostertagia circumcincta</name>
    <dbReference type="NCBI Taxonomy" id="45464"/>
    <lineage>
        <taxon>Eukaryota</taxon>
        <taxon>Metazoa</taxon>
        <taxon>Ecdysozoa</taxon>
        <taxon>Nematoda</taxon>
        <taxon>Chromadorea</taxon>
        <taxon>Rhabditida</taxon>
        <taxon>Rhabditina</taxon>
        <taxon>Rhabditomorpha</taxon>
        <taxon>Strongyloidea</taxon>
        <taxon>Trichostrongylidae</taxon>
        <taxon>Teladorsagia</taxon>
    </lineage>
</organism>
<feature type="chain" id="PRO_5013648067" description="Secreted protein" evidence="1">
    <location>
        <begin position="20"/>
        <end position="78"/>
    </location>
</feature>
<name>A0A2G9TYG5_TELCI</name>
<dbReference type="AlphaFoldDB" id="A0A2G9TYG5"/>
<protein>
    <recommendedName>
        <fullName evidence="4">Secreted protein</fullName>
    </recommendedName>
</protein>
<accession>A0A2G9TYG5</accession>